<sequence>MKNIVRKIVNKVFWIFKILRSSFLSLRYGISPSKRVIFGKRVRIVNFRYIDMGGQIFLDDDVELCVNKTMEDVTPQLVIGNRVHFGKMNRIGCDNKIVIEDDVLFAPHVHISDRNHGFEDIHIPISRQKVTSKGPVVIGAETWLGFGCQVMSGVKIGRHCVIAAGAVVVKDVPDYCVVGGNPARILKQYNLMTNKWEKYDD</sequence>
<dbReference type="Gene3D" id="2.160.10.10">
    <property type="entry name" value="Hexapeptide repeat proteins"/>
    <property type="match status" value="1"/>
</dbReference>
<dbReference type="CDD" id="cd04647">
    <property type="entry name" value="LbH_MAT_like"/>
    <property type="match status" value="1"/>
</dbReference>
<proteinExistence type="predicted"/>
<reference evidence="2" key="1">
    <citation type="submission" date="2019-09" db="EMBL/GenBank/DDBJ databases">
        <title>Distinct polysaccharide growth profiles of human intestinal Prevotella copri isolates.</title>
        <authorList>
            <person name="Fehlner-Peach H."/>
            <person name="Magnabosco C."/>
            <person name="Raghavan V."/>
            <person name="Scher J.U."/>
            <person name="Tett A."/>
            <person name="Cox L.M."/>
            <person name="Gottsegen C."/>
            <person name="Watters A."/>
            <person name="Wiltshire- Gordon J.D."/>
            <person name="Segata N."/>
            <person name="Bonneau R."/>
            <person name="Littman D.R."/>
        </authorList>
    </citation>
    <scope>NUCLEOTIDE SEQUENCE [LARGE SCALE GENOMIC DNA]</scope>
    <source>
        <strain evidence="2">BU41712</strain>
    </source>
</reference>
<dbReference type="InterPro" id="IPR001451">
    <property type="entry name" value="Hexapep"/>
</dbReference>
<dbReference type="InterPro" id="IPR051159">
    <property type="entry name" value="Hexapeptide_acetyltransf"/>
</dbReference>
<dbReference type="PANTHER" id="PTHR23416:SF78">
    <property type="entry name" value="LIPOPOLYSACCHARIDE BIOSYNTHESIS O-ACETYL TRANSFERASE WBBJ-RELATED"/>
    <property type="match status" value="1"/>
</dbReference>
<gene>
    <name evidence="1" type="ORF">F7D71_16115</name>
</gene>
<dbReference type="SUPFAM" id="SSF51161">
    <property type="entry name" value="Trimeric LpxA-like enzymes"/>
    <property type="match status" value="1"/>
</dbReference>
<organism evidence="1 2">
    <name type="scientific">Segatella copri</name>
    <dbReference type="NCBI Taxonomy" id="165179"/>
    <lineage>
        <taxon>Bacteria</taxon>
        <taxon>Pseudomonadati</taxon>
        <taxon>Bacteroidota</taxon>
        <taxon>Bacteroidia</taxon>
        <taxon>Bacteroidales</taxon>
        <taxon>Prevotellaceae</taxon>
        <taxon>Segatella</taxon>
    </lineage>
</organism>
<dbReference type="EMBL" id="VZBZ01000181">
    <property type="protein sequence ID" value="MQN79349.1"/>
    <property type="molecule type" value="Genomic_DNA"/>
</dbReference>
<dbReference type="PANTHER" id="PTHR23416">
    <property type="entry name" value="SIALIC ACID SYNTHASE-RELATED"/>
    <property type="match status" value="1"/>
</dbReference>
<accession>A0AA90ZT09</accession>
<dbReference type="RefSeq" id="WP_153093902.1">
    <property type="nucleotide sequence ID" value="NZ_JBALJY010000042.1"/>
</dbReference>
<dbReference type="Proteomes" id="UP000423156">
    <property type="component" value="Unassembled WGS sequence"/>
</dbReference>
<dbReference type="InterPro" id="IPR011004">
    <property type="entry name" value="Trimer_LpxA-like_sf"/>
</dbReference>
<keyword evidence="1" id="KW-0012">Acyltransferase</keyword>
<protein>
    <submittedName>
        <fullName evidence="1">Acyltransferase</fullName>
    </submittedName>
</protein>
<dbReference type="AlphaFoldDB" id="A0AA90ZT09"/>
<evidence type="ECO:0000313" key="2">
    <source>
        <dbReference type="Proteomes" id="UP000423156"/>
    </source>
</evidence>
<dbReference type="GO" id="GO:0016746">
    <property type="term" value="F:acyltransferase activity"/>
    <property type="evidence" value="ECO:0007669"/>
    <property type="project" value="UniProtKB-KW"/>
</dbReference>
<evidence type="ECO:0000313" key="1">
    <source>
        <dbReference type="EMBL" id="MQN79349.1"/>
    </source>
</evidence>
<name>A0AA90ZT09_9BACT</name>
<dbReference type="Pfam" id="PF00132">
    <property type="entry name" value="Hexapep"/>
    <property type="match status" value="1"/>
</dbReference>
<comment type="caution">
    <text evidence="1">The sequence shown here is derived from an EMBL/GenBank/DDBJ whole genome shotgun (WGS) entry which is preliminary data.</text>
</comment>
<keyword evidence="1" id="KW-0808">Transferase</keyword>